<dbReference type="CDD" id="cd02152">
    <property type="entry name" value="OAT"/>
    <property type="match status" value="1"/>
</dbReference>
<evidence type="ECO:0000256" key="2">
    <source>
        <dbReference type="ARBA" id="ARBA00022571"/>
    </source>
</evidence>
<dbReference type="GO" id="GO:0004358">
    <property type="term" value="F:L-glutamate N-acetyltransferase activity, acting on acetyl-L-ornithine as donor"/>
    <property type="evidence" value="ECO:0007669"/>
    <property type="project" value="UniProtKB-EC"/>
</dbReference>
<proteinExistence type="inferred from homology"/>
<dbReference type="SUPFAM" id="SSF56266">
    <property type="entry name" value="DmpA/ArgJ-like"/>
    <property type="match status" value="1"/>
</dbReference>
<sequence length="410" mass="44200">MISNIVANSKKLNLLPIAGIKLGTTCANIKYPNRKDLVLIELSDSTSTAAVFTKNQFCAAPVIISKQHLQESNPRYLLINTGNANAGTGQRGLDDSKQTCLAVASSANCNENQVLVFSTGVIGENLAMDKILAGIPQSYRNLSDTSQSWADAAQGIMTTDTVAKGHSTQLTIAGKAITITGIAKGSGMIRPDMATMLAYIATDAKVKSSLLQQCLQNAVDKSFNRITVDGDTSTNDSCLLLASGASKVEITADNMFDFQLALTQLCENLAKDMIRDGEGATKLITLNIINGSEQQECIDLAYLIAHSPLVKTAFFASDPNWGRLLAVVGRADIKNLDLTKIKIYLDDLCIVSNGGRDSGYTEEVAQKIMDQTEITVTVDLARSDNDKNQATVWTCDFSTEYVRINAEYRT</sequence>
<dbReference type="GO" id="GO:0004042">
    <property type="term" value="F:L-glutamate N-acetyltransferase activity"/>
    <property type="evidence" value="ECO:0007669"/>
    <property type="project" value="TreeGrafter"/>
</dbReference>
<evidence type="ECO:0000256" key="5">
    <source>
        <dbReference type="ARBA" id="ARBA00022813"/>
    </source>
</evidence>
<evidence type="ECO:0000313" key="7">
    <source>
        <dbReference type="EMBL" id="VAW99134.1"/>
    </source>
</evidence>
<dbReference type="GO" id="GO:0006526">
    <property type="term" value="P:L-arginine biosynthetic process"/>
    <property type="evidence" value="ECO:0007669"/>
    <property type="project" value="UniProtKB-KW"/>
</dbReference>
<evidence type="ECO:0000256" key="4">
    <source>
        <dbReference type="ARBA" id="ARBA00022679"/>
    </source>
</evidence>
<keyword evidence="3" id="KW-0028">Amino-acid biosynthesis</keyword>
<dbReference type="InterPro" id="IPR002813">
    <property type="entry name" value="Arg_biosynth_ArgJ"/>
</dbReference>
<reference evidence="7" key="1">
    <citation type="submission" date="2018-06" db="EMBL/GenBank/DDBJ databases">
        <authorList>
            <person name="Zhirakovskaya E."/>
        </authorList>
    </citation>
    <scope>NUCLEOTIDE SEQUENCE</scope>
</reference>
<keyword evidence="4 7" id="KW-0808">Transferase</keyword>
<evidence type="ECO:0000256" key="3">
    <source>
        <dbReference type="ARBA" id="ARBA00022605"/>
    </source>
</evidence>
<keyword evidence="2" id="KW-0055">Arginine biosynthesis</keyword>
<accession>A0A3B1AYK0</accession>
<dbReference type="GO" id="GO:0006592">
    <property type="term" value="P:ornithine biosynthetic process"/>
    <property type="evidence" value="ECO:0007669"/>
    <property type="project" value="TreeGrafter"/>
</dbReference>
<dbReference type="FunFam" id="3.60.70.12:FF:000001">
    <property type="entry name" value="Arginine biosynthesis bifunctional protein ArgJ, chloroplastic"/>
    <property type="match status" value="1"/>
</dbReference>
<gene>
    <name evidence="7" type="ORF">MNBD_GAMMA22-1439</name>
</gene>
<dbReference type="PANTHER" id="PTHR23100:SF0">
    <property type="entry name" value="ARGININE BIOSYNTHESIS BIFUNCTIONAL PROTEIN ARGJ, MITOCHONDRIAL"/>
    <property type="match status" value="1"/>
</dbReference>
<protein>
    <submittedName>
        <fullName evidence="7">Glutamate N-acetyltransferase @ N-acetylglutamate synthase</fullName>
        <ecNumber evidence="7">2.3.1.1</ecNumber>
        <ecNumber evidence="7">2.3.1.35</ecNumber>
    </submittedName>
</protein>
<evidence type="ECO:0000256" key="6">
    <source>
        <dbReference type="ARBA" id="ARBA00023315"/>
    </source>
</evidence>
<dbReference type="AlphaFoldDB" id="A0A3B1AYK0"/>
<dbReference type="EMBL" id="UOFS01000039">
    <property type="protein sequence ID" value="VAW99134.1"/>
    <property type="molecule type" value="Genomic_DNA"/>
</dbReference>
<keyword evidence="5" id="KW-0068">Autocatalytic cleavage</keyword>
<dbReference type="InterPro" id="IPR042195">
    <property type="entry name" value="ArgJ_beta_C"/>
</dbReference>
<dbReference type="PANTHER" id="PTHR23100">
    <property type="entry name" value="ARGININE BIOSYNTHESIS BIFUNCTIONAL PROTEIN ARGJ"/>
    <property type="match status" value="1"/>
</dbReference>
<dbReference type="HAMAP" id="MF_01106">
    <property type="entry name" value="ArgJ"/>
    <property type="match status" value="1"/>
</dbReference>
<dbReference type="Pfam" id="PF01960">
    <property type="entry name" value="ArgJ"/>
    <property type="match status" value="1"/>
</dbReference>
<dbReference type="EC" id="2.3.1.1" evidence="7"/>
<evidence type="ECO:0000256" key="1">
    <source>
        <dbReference type="ARBA" id="ARBA00006774"/>
    </source>
</evidence>
<dbReference type="Gene3D" id="3.60.70.12">
    <property type="entry name" value="L-amino peptidase D-ALA esterase/amidase"/>
    <property type="match status" value="1"/>
</dbReference>
<name>A0A3B1AYK0_9ZZZZ</name>
<dbReference type="EC" id="2.3.1.35" evidence="7"/>
<dbReference type="InterPro" id="IPR016117">
    <property type="entry name" value="ArgJ-like_dom_sf"/>
</dbReference>
<dbReference type="NCBIfam" id="NF003802">
    <property type="entry name" value="PRK05388.1"/>
    <property type="match status" value="1"/>
</dbReference>
<keyword evidence="6 7" id="KW-0012">Acyltransferase</keyword>
<dbReference type="Gene3D" id="3.10.20.340">
    <property type="entry name" value="ArgJ beta chain, C-terminal domain"/>
    <property type="match status" value="1"/>
</dbReference>
<comment type="similarity">
    <text evidence="1">Belongs to the ArgJ family.</text>
</comment>
<organism evidence="7">
    <name type="scientific">hydrothermal vent metagenome</name>
    <dbReference type="NCBI Taxonomy" id="652676"/>
    <lineage>
        <taxon>unclassified sequences</taxon>
        <taxon>metagenomes</taxon>
        <taxon>ecological metagenomes</taxon>
    </lineage>
</organism>
<dbReference type="NCBIfam" id="TIGR00120">
    <property type="entry name" value="ArgJ"/>
    <property type="match status" value="1"/>
</dbReference>